<dbReference type="RefSeq" id="WP_048570084.1">
    <property type="nucleotide sequence ID" value="NZ_LFVU01000012.1"/>
</dbReference>
<dbReference type="AlphaFoldDB" id="A0A0J8D8H6"/>
<evidence type="ECO:0000313" key="2">
    <source>
        <dbReference type="EMBL" id="KMT22360.1"/>
    </source>
</evidence>
<gene>
    <name evidence="2" type="ORF">CLCY_18c00060</name>
</gene>
<dbReference type="Proteomes" id="UP000036756">
    <property type="component" value="Unassembled WGS sequence"/>
</dbReference>
<sequence>MRESGMTNGYSIFFKGVRDWTSTDVITMEKFMFIQVIFGITSAILKNEYVYFIFEIYSIITFYYFIIAPLYIYHRNFKTDEERYIYLTPIKKSYVLLKSLGVWAIGFTLFMMLKFFFTFININSVVDMSGTNFKYLLLVLVNIIIFILGIYLIIISTDIITVVKDVPRVITYPVATLIIFGRGFFPDFLTYSVWSKFNMLNLILNPGGLQSNNFLIEDRVVLGPNIVIFIIGILLFAYSLSIFEGYNGEKVKGFFRVKN</sequence>
<name>A0A0J8D8H6_CLOCY</name>
<accession>A0A0J8D8H6</accession>
<protein>
    <recommendedName>
        <fullName evidence="4">ABC-2 family transporter protein</fullName>
    </recommendedName>
</protein>
<keyword evidence="1" id="KW-0472">Membrane</keyword>
<evidence type="ECO:0008006" key="4">
    <source>
        <dbReference type="Google" id="ProtNLM"/>
    </source>
</evidence>
<keyword evidence="1" id="KW-0812">Transmembrane</keyword>
<comment type="caution">
    <text evidence="2">The sequence shown here is derived from an EMBL/GenBank/DDBJ whole genome shotgun (WGS) entry which is preliminary data.</text>
</comment>
<feature type="transmembrane region" description="Helical" evidence="1">
    <location>
        <begin position="166"/>
        <end position="185"/>
    </location>
</feature>
<keyword evidence="3" id="KW-1185">Reference proteome</keyword>
<proteinExistence type="predicted"/>
<keyword evidence="1" id="KW-1133">Transmembrane helix</keyword>
<feature type="transmembrane region" description="Helical" evidence="1">
    <location>
        <begin position="226"/>
        <end position="246"/>
    </location>
</feature>
<feature type="transmembrane region" description="Helical" evidence="1">
    <location>
        <begin position="51"/>
        <end position="73"/>
    </location>
</feature>
<dbReference type="PATRIC" id="fig|1121307.3.peg.348"/>
<dbReference type="STRING" id="1121307.CLCY_18c00060"/>
<feature type="transmembrane region" description="Helical" evidence="1">
    <location>
        <begin position="94"/>
        <end position="113"/>
    </location>
</feature>
<dbReference type="EMBL" id="LFVU01000012">
    <property type="protein sequence ID" value="KMT22360.1"/>
    <property type="molecule type" value="Genomic_DNA"/>
</dbReference>
<feature type="transmembrane region" description="Helical" evidence="1">
    <location>
        <begin position="133"/>
        <end position="154"/>
    </location>
</feature>
<evidence type="ECO:0000256" key="1">
    <source>
        <dbReference type="SAM" id="Phobius"/>
    </source>
</evidence>
<reference evidence="2 3" key="1">
    <citation type="submission" date="2015-06" db="EMBL/GenBank/DDBJ databases">
        <title>Draft genome sequence of the purine-degrading Clostridium cylindrosporum HC-1 (DSM 605).</title>
        <authorList>
            <person name="Poehlein A."/>
            <person name="Schiel-Bengelsdorf B."/>
            <person name="Bengelsdorf F."/>
            <person name="Daniel R."/>
            <person name="Duerre P."/>
        </authorList>
    </citation>
    <scope>NUCLEOTIDE SEQUENCE [LARGE SCALE GENOMIC DNA]</scope>
    <source>
        <strain evidence="2 3">DSM 605</strain>
    </source>
</reference>
<evidence type="ECO:0000313" key="3">
    <source>
        <dbReference type="Proteomes" id="UP000036756"/>
    </source>
</evidence>
<organism evidence="2 3">
    <name type="scientific">Clostridium cylindrosporum DSM 605</name>
    <dbReference type="NCBI Taxonomy" id="1121307"/>
    <lineage>
        <taxon>Bacteria</taxon>
        <taxon>Bacillati</taxon>
        <taxon>Bacillota</taxon>
        <taxon>Clostridia</taxon>
        <taxon>Eubacteriales</taxon>
        <taxon>Clostridiaceae</taxon>
        <taxon>Clostridium</taxon>
    </lineage>
</organism>